<accession>A0A1X6WRY5</accession>
<dbReference type="AlphaFoldDB" id="A0A1X6WRY5"/>
<dbReference type="InterPro" id="IPR009241">
    <property type="entry name" value="HigB-like"/>
</dbReference>
<dbReference type="Proteomes" id="UP000195918">
    <property type="component" value="Unassembled WGS sequence"/>
</dbReference>
<dbReference type="EMBL" id="FWFD01000019">
    <property type="protein sequence ID" value="SLM87113.1"/>
    <property type="molecule type" value="Genomic_DNA"/>
</dbReference>
<sequence>MYELTFYETKKGVVPVDEFIETLKESKVNRLLLIFDELEKKGARKGRPVVGHIEGKMYEIVLDRHRIFFYVKGNELILLHSFLKQTQKTPKAEIKKAFREIDDWLNRGG</sequence>
<protein>
    <submittedName>
        <fullName evidence="1">Phage-related protein</fullName>
    </submittedName>
</protein>
<name>A0A1X6WRY5_9ENTE</name>
<proteinExistence type="predicted"/>
<gene>
    <name evidence="1" type="ORF">FM121_13525</name>
</gene>
<keyword evidence="2" id="KW-1185">Reference proteome</keyword>
<evidence type="ECO:0000313" key="1">
    <source>
        <dbReference type="EMBL" id="SLM87113.1"/>
    </source>
</evidence>
<dbReference type="Pfam" id="PF05973">
    <property type="entry name" value="Gp49"/>
    <property type="match status" value="1"/>
</dbReference>
<dbReference type="RefSeq" id="WP_086952730.1">
    <property type="nucleotide sequence ID" value="NZ_FWFD01000019.1"/>
</dbReference>
<organism evidence="1 2">
    <name type="scientific">Vagococcus fluvialis bH819</name>
    <dbReference type="NCBI Taxonomy" id="1255619"/>
    <lineage>
        <taxon>Bacteria</taxon>
        <taxon>Bacillati</taxon>
        <taxon>Bacillota</taxon>
        <taxon>Bacilli</taxon>
        <taxon>Lactobacillales</taxon>
        <taxon>Enterococcaceae</taxon>
        <taxon>Vagococcus</taxon>
    </lineage>
</organism>
<evidence type="ECO:0000313" key="2">
    <source>
        <dbReference type="Proteomes" id="UP000195918"/>
    </source>
</evidence>
<reference evidence="2" key="1">
    <citation type="submission" date="2017-02" db="EMBL/GenBank/DDBJ databases">
        <authorList>
            <person name="Dridi B."/>
        </authorList>
    </citation>
    <scope>NUCLEOTIDE SEQUENCE [LARGE SCALE GENOMIC DNA]</scope>
    <source>
        <strain evidence="2">bH819</strain>
    </source>
</reference>
<dbReference type="OrthoDB" id="573082at2"/>